<evidence type="ECO:0000313" key="3">
    <source>
        <dbReference type="EMBL" id="RMC31575.1"/>
    </source>
</evidence>
<dbReference type="InterPro" id="IPR051450">
    <property type="entry name" value="Gfo/Idh/MocA_Oxidoreductases"/>
</dbReference>
<proteinExistence type="predicted"/>
<dbReference type="InterPro" id="IPR036291">
    <property type="entry name" value="NAD(P)-bd_dom_sf"/>
</dbReference>
<name>A0A3M0M2C9_9RHOB</name>
<dbReference type="PANTHER" id="PTHR43377:SF1">
    <property type="entry name" value="BILIVERDIN REDUCTASE A"/>
    <property type="match status" value="1"/>
</dbReference>
<dbReference type="RefSeq" id="WP_122114120.1">
    <property type="nucleotide sequence ID" value="NZ_QOKZ01000011.1"/>
</dbReference>
<keyword evidence="4" id="KW-1185">Reference proteome</keyword>
<feature type="domain" description="Gfo/Idh/MocA-like oxidoreductase N-terminal" evidence="1">
    <location>
        <begin position="4"/>
        <end position="122"/>
    </location>
</feature>
<feature type="domain" description="GFO/IDH/MocA-like oxidoreductase" evidence="2">
    <location>
        <begin position="136"/>
        <end position="256"/>
    </location>
</feature>
<organism evidence="3 4">
    <name type="scientific">Paracoccus alkanivorans</name>
    <dbReference type="NCBI Taxonomy" id="2116655"/>
    <lineage>
        <taxon>Bacteria</taxon>
        <taxon>Pseudomonadati</taxon>
        <taxon>Pseudomonadota</taxon>
        <taxon>Alphaproteobacteria</taxon>
        <taxon>Rhodobacterales</taxon>
        <taxon>Paracoccaceae</taxon>
        <taxon>Paracoccus</taxon>
    </lineage>
</organism>
<dbReference type="OrthoDB" id="9792935at2"/>
<dbReference type="InterPro" id="IPR055170">
    <property type="entry name" value="GFO_IDH_MocA-like_dom"/>
</dbReference>
<evidence type="ECO:0000259" key="1">
    <source>
        <dbReference type="Pfam" id="PF01408"/>
    </source>
</evidence>
<evidence type="ECO:0000313" key="4">
    <source>
        <dbReference type="Proteomes" id="UP000273516"/>
    </source>
</evidence>
<dbReference type="Pfam" id="PF01408">
    <property type="entry name" value="GFO_IDH_MocA"/>
    <property type="match status" value="1"/>
</dbReference>
<dbReference type="EMBL" id="QOKZ01000011">
    <property type="protein sequence ID" value="RMC31575.1"/>
    <property type="molecule type" value="Genomic_DNA"/>
</dbReference>
<dbReference type="GO" id="GO:0000166">
    <property type="term" value="F:nucleotide binding"/>
    <property type="evidence" value="ECO:0007669"/>
    <property type="project" value="InterPro"/>
</dbReference>
<accession>A0A3M0M2C9</accession>
<dbReference type="Proteomes" id="UP000273516">
    <property type="component" value="Unassembled WGS sequence"/>
</dbReference>
<dbReference type="Pfam" id="PF22725">
    <property type="entry name" value="GFO_IDH_MocA_C3"/>
    <property type="match status" value="1"/>
</dbReference>
<dbReference type="SUPFAM" id="SSF51735">
    <property type="entry name" value="NAD(P)-binding Rossmann-fold domains"/>
    <property type="match status" value="1"/>
</dbReference>
<dbReference type="Gene3D" id="3.30.360.10">
    <property type="entry name" value="Dihydrodipicolinate Reductase, domain 2"/>
    <property type="match status" value="1"/>
</dbReference>
<dbReference type="SUPFAM" id="SSF55347">
    <property type="entry name" value="Glyceraldehyde-3-phosphate dehydrogenase-like, C-terminal domain"/>
    <property type="match status" value="1"/>
</dbReference>
<dbReference type="PANTHER" id="PTHR43377">
    <property type="entry name" value="BILIVERDIN REDUCTASE A"/>
    <property type="match status" value="1"/>
</dbReference>
<sequence>MHSAVMVGCGNMSQGWLRAVEQINAAGQRVEITGFVDIDAEIARQRAAEGGYDRAICGSDLQAVLSGTGADIVFDIVVPSARVDVVTTAFNAGCDVLSEKPMGNSMAEARELLKTRENTGRLHAIVQNRRHLAGIHRARTFLQSGGIGRIAEVHCDFFLGPHFGGFREEMEHVLLHDMAIHTFDTARFIADLDPQKAYCHESNPAHSWYRHGASAIAIFDCADDVTMSYRGSWCAEGVPTSWEASWRIVGSRGSLVWDGNQGFRAEIAGSRDGLFNKAEAVPIPELAAPLEFEGHAGVIADFLDARETGRPPLTDSRDNIRSLAMTFAAIESAERGVSVEIDI</sequence>
<dbReference type="InterPro" id="IPR000683">
    <property type="entry name" value="Gfo/Idh/MocA-like_OxRdtase_N"/>
</dbReference>
<gene>
    <name evidence="3" type="ORF">C9E81_19955</name>
</gene>
<dbReference type="Gene3D" id="3.40.50.720">
    <property type="entry name" value="NAD(P)-binding Rossmann-like Domain"/>
    <property type="match status" value="1"/>
</dbReference>
<evidence type="ECO:0000259" key="2">
    <source>
        <dbReference type="Pfam" id="PF22725"/>
    </source>
</evidence>
<comment type="caution">
    <text evidence="3">The sequence shown here is derived from an EMBL/GenBank/DDBJ whole genome shotgun (WGS) entry which is preliminary data.</text>
</comment>
<reference evidence="3 4" key="1">
    <citation type="submission" date="2018-07" db="EMBL/GenBank/DDBJ databases">
        <authorList>
            <person name="Zhang Y."/>
            <person name="Wang L."/>
            <person name="Ma S."/>
        </authorList>
    </citation>
    <scope>NUCLEOTIDE SEQUENCE [LARGE SCALE GENOMIC DNA]</scope>
    <source>
        <strain evidence="3 4">4-2</strain>
    </source>
</reference>
<dbReference type="AlphaFoldDB" id="A0A3M0M2C9"/>
<protein>
    <submittedName>
        <fullName evidence="3">Gfo/Idh/MocA family oxidoreductase</fullName>
    </submittedName>
</protein>